<name>A0A378Q6S8_FAUOS</name>
<feature type="signal peptide" evidence="2">
    <location>
        <begin position="1"/>
        <end position="23"/>
    </location>
</feature>
<dbReference type="GO" id="GO:1990281">
    <property type="term" value="C:efflux pump complex"/>
    <property type="evidence" value="ECO:0007669"/>
    <property type="project" value="TreeGrafter"/>
</dbReference>
<comment type="similarity">
    <text evidence="1">Belongs to the membrane fusion protein (MFP) (TC 8.A.1) family.</text>
</comment>
<dbReference type="RefSeq" id="WP_197931440.1">
    <property type="nucleotide sequence ID" value="NZ_CBCRZU010000010.1"/>
</dbReference>
<reference evidence="5 6" key="1">
    <citation type="submission" date="2018-06" db="EMBL/GenBank/DDBJ databases">
        <authorList>
            <consortium name="Pathogen Informatics"/>
            <person name="Doyle S."/>
        </authorList>
    </citation>
    <scope>NUCLEOTIDE SEQUENCE [LARGE SCALE GENOMIC DNA]</scope>
    <source>
        <strain evidence="5 6">NCTC10465</strain>
    </source>
</reference>
<dbReference type="InterPro" id="IPR058647">
    <property type="entry name" value="BSH_CzcB-like"/>
</dbReference>
<dbReference type="InterPro" id="IPR058792">
    <property type="entry name" value="Beta-barrel_RND_2"/>
</dbReference>
<sequence>MITPKFITKVVPLSLAVASAVMSLSGCQKQQNDSKSPLSTQNTQVTTASATTQIANNEIQLLAADVITAKADRFEPSVTVTGTLQPSDHTVVQSTVNAQVQQVLADVGKTVAKGEPLVRLDISDSKNQLAQAQADVAAAQAQAIVANKLAERNKILLEQGFVSQIEYERSVADSIAQRESIKAKQAQLSSAQKMFGDTTIYAPTTGIVSSRSVNVGQVITQNQALMEIIDPNKLEFAANVPSEAQTQLQLGQQVPFTISNQTNQYIGQISRISPQVDAATRQLTIYIAVKPSQRNRGLRPGMYATGKLNYGVAQVGVLVPMSAVMLESKALDSNAKDTAKGAANQSSDQSATSSTLETGTILVVSKDNVITKQPIKVLKHLDDTSQYLITGIEPNTTVIVANLNANDVGKKVVLK</sequence>
<dbReference type="PANTHER" id="PTHR30469:SF15">
    <property type="entry name" value="HLYD FAMILY OF SECRETION PROTEINS"/>
    <property type="match status" value="1"/>
</dbReference>
<accession>A0A378Q6S8</accession>
<gene>
    <name evidence="5" type="primary">mdtE</name>
    <name evidence="5" type="ORF">NCTC10465_00247</name>
</gene>
<evidence type="ECO:0000259" key="4">
    <source>
        <dbReference type="Pfam" id="PF25973"/>
    </source>
</evidence>
<dbReference type="Gene3D" id="2.40.420.20">
    <property type="match status" value="1"/>
</dbReference>
<dbReference type="NCBIfam" id="TIGR01730">
    <property type="entry name" value="RND_mfp"/>
    <property type="match status" value="1"/>
</dbReference>
<evidence type="ECO:0000313" key="6">
    <source>
        <dbReference type="Proteomes" id="UP000255230"/>
    </source>
</evidence>
<evidence type="ECO:0000256" key="1">
    <source>
        <dbReference type="ARBA" id="ARBA00009477"/>
    </source>
</evidence>
<dbReference type="GeneID" id="35778860"/>
<feature type="domain" description="CusB-like beta-barrel" evidence="3">
    <location>
        <begin position="238"/>
        <end position="309"/>
    </location>
</feature>
<dbReference type="PROSITE" id="PS51257">
    <property type="entry name" value="PROKAR_LIPOPROTEIN"/>
    <property type="match status" value="1"/>
</dbReference>
<dbReference type="PANTHER" id="PTHR30469">
    <property type="entry name" value="MULTIDRUG RESISTANCE PROTEIN MDTA"/>
    <property type="match status" value="1"/>
</dbReference>
<dbReference type="EMBL" id="UGPY01000001">
    <property type="protein sequence ID" value="STY96491.1"/>
    <property type="molecule type" value="Genomic_DNA"/>
</dbReference>
<organism evidence="5 6">
    <name type="scientific">Faucicola osloensis</name>
    <name type="common">Moraxella osloensis</name>
    <dbReference type="NCBI Taxonomy" id="34062"/>
    <lineage>
        <taxon>Bacteria</taxon>
        <taxon>Pseudomonadati</taxon>
        <taxon>Pseudomonadota</taxon>
        <taxon>Gammaproteobacteria</taxon>
        <taxon>Moraxellales</taxon>
        <taxon>Moraxellaceae</taxon>
        <taxon>Faucicola</taxon>
    </lineage>
</organism>
<dbReference type="GO" id="GO:0015562">
    <property type="term" value="F:efflux transmembrane transporter activity"/>
    <property type="evidence" value="ECO:0007669"/>
    <property type="project" value="TreeGrafter"/>
</dbReference>
<dbReference type="Proteomes" id="UP000255230">
    <property type="component" value="Unassembled WGS sequence"/>
</dbReference>
<dbReference type="Gene3D" id="2.40.50.100">
    <property type="match status" value="1"/>
</dbReference>
<keyword evidence="2" id="KW-0732">Signal</keyword>
<protein>
    <submittedName>
        <fullName evidence="5">Multidrug resistance protein MdtE</fullName>
    </submittedName>
</protein>
<feature type="domain" description="CzcB-like barrel-sandwich hybrid" evidence="4">
    <location>
        <begin position="90"/>
        <end position="230"/>
    </location>
</feature>
<dbReference type="AlphaFoldDB" id="A0A378Q6S8"/>
<evidence type="ECO:0000256" key="2">
    <source>
        <dbReference type="SAM" id="SignalP"/>
    </source>
</evidence>
<feature type="chain" id="PRO_5016755129" evidence="2">
    <location>
        <begin position="24"/>
        <end position="415"/>
    </location>
</feature>
<dbReference type="Gene3D" id="1.10.287.470">
    <property type="entry name" value="Helix hairpin bin"/>
    <property type="match status" value="1"/>
</dbReference>
<evidence type="ECO:0000259" key="3">
    <source>
        <dbReference type="Pfam" id="PF25954"/>
    </source>
</evidence>
<evidence type="ECO:0000313" key="5">
    <source>
        <dbReference type="EMBL" id="STY96491.1"/>
    </source>
</evidence>
<keyword evidence="6" id="KW-1185">Reference proteome</keyword>
<dbReference type="Pfam" id="PF25954">
    <property type="entry name" value="Beta-barrel_RND_2"/>
    <property type="match status" value="1"/>
</dbReference>
<proteinExistence type="inferred from homology"/>
<dbReference type="SUPFAM" id="SSF111369">
    <property type="entry name" value="HlyD-like secretion proteins"/>
    <property type="match status" value="1"/>
</dbReference>
<dbReference type="Pfam" id="PF25973">
    <property type="entry name" value="BSH_CzcB"/>
    <property type="match status" value="1"/>
</dbReference>
<dbReference type="Gene3D" id="2.40.30.170">
    <property type="match status" value="1"/>
</dbReference>
<dbReference type="InterPro" id="IPR006143">
    <property type="entry name" value="RND_pump_MFP"/>
</dbReference>